<proteinExistence type="predicted"/>
<dbReference type="InterPro" id="IPR003749">
    <property type="entry name" value="ThiS/MoaD-like"/>
</dbReference>
<organism evidence="1 2">
    <name type="scientific">Prochlorococcus marinus str. SB</name>
    <dbReference type="NCBI Taxonomy" id="59926"/>
    <lineage>
        <taxon>Bacteria</taxon>
        <taxon>Bacillati</taxon>
        <taxon>Cyanobacteriota</taxon>
        <taxon>Cyanophyceae</taxon>
        <taxon>Synechococcales</taxon>
        <taxon>Prochlorococcaceae</taxon>
        <taxon>Prochlorococcus</taxon>
    </lineage>
</organism>
<evidence type="ECO:0008006" key="3">
    <source>
        <dbReference type="Google" id="ProtNLM"/>
    </source>
</evidence>
<dbReference type="InterPro" id="IPR012675">
    <property type="entry name" value="Beta-grasp_dom_sf"/>
</dbReference>
<comment type="caution">
    <text evidence="1">The sequence shown here is derived from an EMBL/GenBank/DDBJ whole genome shotgun (WGS) entry which is preliminary data.</text>
</comment>
<dbReference type="eggNOG" id="ENOG5032H5V">
    <property type="taxonomic scope" value="Bacteria"/>
</dbReference>
<dbReference type="EMBL" id="JNAS01000002">
    <property type="protein sequence ID" value="KGG09174.1"/>
    <property type="molecule type" value="Genomic_DNA"/>
</dbReference>
<dbReference type="RefSeq" id="WP_032520381.1">
    <property type="nucleotide sequence ID" value="NZ_CP138981.1"/>
</dbReference>
<dbReference type="Proteomes" id="UP000030345">
    <property type="component" value="Unassembled WGS sequence"/>
</dbReference>
<dbReference type="SUPFAM" id="SSF54285">
    <property type="entry name" value="MoaD/ThiS"/>
    <property type="match status" value="1"/>
</dbReference>
<reference evidence="2" key="1">
    <citation type="journal article" date="2014" name="Sci. Data">
        <title>Genomes of diverse isolates of the marine cyanobacterium Prochlorococcus.</title>
        <authorList>
            <person name="Biller S."/>
            <person name="Berube P."/>
            <person name="Thompson J."/>
            <person name="Kelly L."/>
            <person name="Roggensack S."/>
            <person name="Awad L."/>
            <person name="Roache-Johnson K."/>
            <person name="Ding H."/>
            <person name="Giovannoni S.J."/>
            <person name="Moore L.R."/>
            <person name="Chisholm S.W."/>
        </authorList>
    </citation>
    <scope>NUCLEOTIDE SEQUENCE [LARGE SCALE GENOMIC DNA]</scope>
    <source>
        <strain evidence="2">SB</strain>
    </source>
</reference>
<dbReference type="Pfam" id="PF02597">
    <property type="entry name" value="ThiS"/>
    <property type="match status" value="1"/>
</dbReference>
<name>A0A0A2B964_PROMR</name>
<evidence type="ECO:0000313" key="2">
    <source>
        <dbReference type="Proteomes" id="UP000030345"/>
    </source>
</evidence>
<dbReference type="Gene3D" id="3.10.20.30">
    <property type="match status" value="1"/>
</dbReference>
<protein>
    <recommendedName>
        <fullName evidence="3">Molybdopterin synthase sulfur carrier subunit</fullName>
    </recommendedName>
</protein>
<dbReference type="STRING" id="59926.EV02_1853"/>
<dbReference type="InterPro" id="IPR016155">
    <property type="entry name" value="Mopterin_synth/thiamin_S_b"/>
</dbReference>
<gene>
    <name evidence="1" type="ORF">EV02_1853</name>
</gene>
<accession>A0A0A2B964</accession>
<evidence type="ECO:0000313" key="1">
    <source>
        <dbReference type="EMBL" id="KGG09174.1"/>
    </source>
</evidence>
<dbReference type="AlphaFoldDB" id="A0A0A2B964"/>
<dbReference type="OrthoDB" id="200013at2"/>
<sequence>METEKSNKIKVVLLSSIAEDLGWNEKFLTIEGSQMKVFSLWNLINSNLPQDNIIVSINQEITDMDAMINPDDEVAFMPMFTGG</sequence>